<feature type="compositionally biased region" description="Basic residues" evidence="4">
    <location>
        <begin position="460"/>
        <end position="476"/>
    </location>
</feature>
<keyword evidence="7" id="KW-1185">Reference proteome</keyword>
<dbReference type="InterPro" id="IPR002110">
    <property type="entry name" value="Ankyrin_rpt"/>
</dbReference>
<dbReference type="EMBL" id="JBGBPQ010000001">
    <property type="protein sequence ID" value="KAL1529593.1"/>
    <property type="molecule type" value="Genomic_DNA"/>
</dbReference>
<dbReference type="Pfam" id="PF12796">
    <property type="entry name" value="Ank_2"/>
    <property type="match status" value="1"/>
</dbReference>
<keyword evidence="5" id="KW-0732">Signal</keyword>
<reference evidence="6 7" key="1">
    <citation type="journal article" date="2024" name="Science">
        <title>Giant polyketide synthase enzymes in the biosynthesis of giant marine polyether toxins.</title>
        <authorList>
            <person name="Fallon T.R."/>
            <person name="Shende V.V."/>
            <person name="Wierzbicki I.H."/>
            <person name="Pendleton A.L."/>
            <person name="Watervoot N.F."/>
            <person name="Auber R.P."/>
            <person name="Gonzalez D.J."/>
            <person name="Wisecaver J.H."/>
            <person name="Moore B.S."/>
        </authorList>
    </citation>
    <scope>NUCLEOTIDE SEQUENCE [LARGE SCALE GENOMIC DNA]</scope>
    <source>
        <strain evidence="6 7">12B1</strain>
    </source>
</reference>
<evidence type="ECO:0000313" key="6">
    <source>
        <dbReference type="EMBL" id="KAL1529593.1"/>
    </source>
</evidence>
<feature type="region of interest" description="Disordered" evidence="4">
    <location>
        <begin position="448"/>
        <end position="482"/>
    </location>
</feature>
<dbReference type="PROSITE" id="PS50088">
    <property type="entry name" value="ANK_REPEAT"/>
    <property type="match status" value="2"/>
</dbReference>
<feature type="repeat" description="ANK" evidence="3">
    <location>
        <begin position="108"/>
        <end position="140"/>
    </location>
</feature>
<evidence type="ECO:0000313" key="7">
    <source>
        <dbReference type="Proteomes" id="UP001515480"/>
    </source>
</evidence>
<evidence type="ECO:0000256" key="4">
    <source>
        <dbReference type="SAM" id="MobiDB-lite"/>
    </source>
</evidence>
<dbReference type="PROSITE" id="PS50297">
    <property type="entry name" value="ANK_REP_REGION"/>
    <property type="match status" value="2"/>
</dbReference>
<dbReference type="SMART" id="SM00248">
    <property type="entry name" value="ANK"/>
    <property type="match status" value="2"/>
</dbReference>
<dbReference type="AlphaFoldDB" id="A0AB34K512"/>
<dbReference type="Gene3D" id="1.25.40.20">
    <property type="entry name" value="Ankyrin repeat-containing domain"/>
    <property type="match status" value="1"/>
</dbReference>
<name>A0AB34K512_PRYPA</name>
<comment type="caution">
    <text evidence="6">The sequence shown here is derived from an EMBL/GenBank/DDBJ whole genome shotgun (WGS) entry which is preliminary data.</text>
</comment>
<evidence type="ECO:0000256" key="1">
    <source>
        <dbReference type="ARBA" id="ARBA00022737"/>
    </source>
</evidence>
<organism evidence="6 7">
    <name type="scientific">Prymnesium parvum</name>
    <name type="common">Toxic golden alga</name>
    <dbReference type="NCBI Taxonomy" id="97485"/>
    <lineage>
        <taxon>Eukaryota</taxon>
        <taxon>Haptista</taxon>
        <taxon>Haptophyta</taxon>
        <taxon>Prymnesiophyceae</taxon>
        <taxon>Prymnesiales</taxon>
        <taxon>Prymnesiaceae</taxon>
        <taxon>Prymnesium</taxon>
    </lineage>
</organism>
<feature type="chain" id="PRO_5044204586" evidence="5">
    <location>
        <begin position="18"/>
        <end position="675"/>
    </location>
</feature>
<keyword evidence="2 3" id="KW-0040">ANK repeat</keyword>
<feature type="signal peptide" evidence="5">
    <location>
        <begin position="1"/>
        <end position="17"/>
    </location>
</feature>
<dbReference type="SUPFAM" id="SSF48403">
    <property type="entry name" value="Ankyrin repeat"/>
    <property type="match status" value="1"/>
</dbReference>
<dbReference type="PANTHER" id="PTHR24171:SF9">
    <property type="entry name" value="ANKYRIN REPEAT DOMAIN-CONTAINING PROTEIN 39"/>
    <property type="match status" value="1"/>
</dbReference>
<dbReference type="PANTHER" id="PTHR24171">
    <property type="entry name" value="ANKYRIN REPEAT DOMAIN-CONTAINING PROTEIN 39-RELATED"/>
    <property type="match status" value="1"/>
</dbReference>
<feature type="region of interest" description="Disordered" evidence="4">
    <location>
        <begin position="295"/>
        <end position="384"/>
    </location>
</feature>
<protein>
    <submittedName>
        <fullName evidence="6">Uncharacterized protein</fullName>
    </submittedName>
</protein>
<evidence type="ECO:0000256" key="2">
    <source>
        <dbReference type="ARBA" id="ARBA00023043"/>
    </source>
</evidence>
<dbReference type="InterPro" id="IPR036770">
    <property type="entry name" value="Ankyrin_rpt-contain_sf"/>
</dbReference>
<gene>
    <name evidence="6" type="ORF">AB1Y20_000536</name>
</gene>
<proteinExistence type="predicted"/>
<evidence type="ECO:0000256" key="5">
    <source>
        <dbReference type="SAM" id="SignalP"/>
    </source>
</evidence>
<feature type="region of interest" description="Disordered" evidence="4">
    <location>
        <begin position="257"/>
        <end position="277"/>
    </location>
</feature>
<evidence type="ECO:0000256" key="3">
    <source>
        <dbReference type="PROSITE-ProRule" id="PRU00023"/>
    </source>
</evidence>
<accession>A0AB34K512</accession>
<keyword evidence="1" id="KW-0677">Repeat</keyword>
<dbReference type="Proteomes" id="UP001515480">
    <property type="component" value="Unassembled WGS sequence"/>
</dbReference>
<feature type="repeat" description="ANK" evidence="3">
    <location>
        <begin position="141"/>
        <end position="173"/>
    </location>
</feature>
<sequence length="675" mass="71230">MRITWALFLLSLKQAAAVLPPSPHLSHAELHTLVRSRWRLAIAPQIGAEAEALQWTPSGKSWAAAALRPIKSGAQLMNTSASEVGAATVRTIAAWIPFARHLNVADSRHVTPLMAAAAAGHAELLERLIQANAALDVQASDGRTALAHAAARGHEHVVSALLLRGAAAHLRDEGGADAAALALRRGHVRTARLLVRWEEVLRLERATPLHADAAQPFSLPHGRWWVAAAVACGGAVLALAALLRRRVLRLLGWRRGGGSRRKRNKWDQRRHAAKASKAEVVAAESVEASSARQSLQAAAIPTSPLAPAPAKTMAKRRPASRPAKKDARTARTGQPGGGTAARGGLDPPLAVGRDAEENADEACAVRGLDGEVEESIKGTESTALAGMGSLQVESDGMAETSVGELVDLQEQGDGCEESEDDDRSVEQHGAAREAASLLLGAPRATAEGWGEVTGETGLQRKSRQLRKARQRQRRQAAKQEANQLELQVAWGTPPSKAWPNGAMQQPVRAEPTAPPTEMSRDVWAHIALMSVDPMEPATPLAAGSACAALHSTSATHAHAPYWLEPGVWSAPAIGVRTARPVSSPLGAVGTRVAERSPAHGSFDSTSSMAALDGCGVANAHGNLDHSGRGQYSRPPWPVWWSAPCDGGSVSHRTQEAPRAAGIDSRLGSLRLGLWP</sequence>